<evidence type="ECO:0008006" key="13">
    <source>
        <dbReference type="Google" id="ProtNLM"/>
    </source>
</evidence>
<organism evidence="11 12">
    <name type="scientific">Ilex paraguariensis</name>
    <name type="common">yerba mate</name>
    <dbReference type="NCBI Taxonomy" id="185542"/>
    <lineage>
        <taxon>Eukaryota</taxon>
        <taxon>Viridiplantae</taxon>
        <taxon>Streptophyta</taxon>
        <taxon>Embryophyta</taxon>
        <taxon>Tracheophyta</taxon>
        <taxon>Spermatophyta</taxon>
        <taxon>Magnoliopsida</taxon>
        <taxon>eudicotyledons</taxon>
        <taxon>Gunneridae</taxon>
        <taxon>Pentapetalae</taxon>
        <taxon>asterids</taxon>
        <taxon>campanulids</taxon>
        <taxon>Aquifoliales</taxon>
        <taxon>Aquifoliaceae</taxon>
        <taxon>Ilex</taxon>
    </lineage>
</organism>
<evidence type="ECO:0000256" key="3">
    <source>
        <dbReference type="ARBA" id="ARBA00023015"/>
    </source>
</evidence>
<evidence type="ECO:0000256" key="5">
    <source>
        <dbReference type="ARBA" id="ARBA00023242"/>
    </source>
</evidence>
<evidence type="ECO:0000259" key="8">
    <source>
        <dbReference type="PROSITE" id="PS50102"/>
    </source>
</evidence>
<dbReference type="PANTHER" id="PTHR22792">
    <property type="entry name" value="LUPUS LA PROTEIN-RELATED"/>
    <property type="match status" value="1"/>
</dbReference>
<dbReference type="Pfam" id="PF07145">
    <property type="entry name" value="PAM2"/>
    <property type="match status" value="1"/>
</dbReference>
<proteinExistence type="predicted"/>
<evidence type="ECO:0000256" key="1">
    <source>
        <dbReference type="ARBA" id="ARBA00004123"/>
    </source>
</evidence>
<keyword evidence="2 6" id="KW-0694">RNA-binding</keyword>
<comment type="caution">
    <text evidence="11">The sequence shown here is derived from an EMBL/GenBank/DDBJ whole genome shotgun (WGS) entry which is preliminary data.</text>
</comment>
<dbReference type="InterPro" id="IPR036388">
    <property type="entry name" value="WH-like_DNA-bd_sf"/>
</dbReference>
<dbReference type="SUPFAM" id="SSF54928">
    <property type="entry name" value="RNA-binding domain, RBD"/>
    <property type="match status" value="1"/>
</dbReference>
<feature type="region of interest" description="Disordered" evidence="7">
    <location>
        <begin position="1"/>
        <end position="26"/>
    </location>
</feature>
<evidence type="ECO:0000256" key="7">
    <source>
        <dbReference type="SAM" id="MobiDB-lite"/>
    </source>
</evidence>
<gene>
    <name evidence="11" type="ORF">ILEXP_LOCUS18952</name>
</gene>
<feature type="domain" description="RRM" evidence="8">
    <location>
        <begin position="193"/>
        <end position="283"/>
    </location>
</feature>
<dbReference type="PROSITE" id="PS50102">
    <property type="entry name" value="RRM"/>
    <property type="match status" value="1"/>
</dbReference>
<dbReference type="PROSITE" id="PS50961">
    <property type="entry name" value="HTH_LA"/>
    <property type="match status" value="1"/>
</dbReference>
<evidence type="ECO:0000256" key="2">
    <source>
        <dbReference type="ARBA" id="ARBA00022884"/>
    </source>
</evidence>
<evidence type="ECO:0000256" key="4">
    <source>
        <dbReference type="ARBA" id="ARBA00023163"/>
    </source>
</evidence>
<dbReference type="InterPro" id="IPR036390">
    <property type="entry name" value="WH_DNA-bd_sf"/>
</dbReference>
<dbReference type="Pfam" id="PF00076">
    <property type="entry name" value="RRM_1"/>
    <property type="match status" value="1"/>
</dbReference>
<dbReference type="EMBL" id="CAUOFW020002059">
    <property type="protein sequence ID" value="CAK9150798.1"/>
    <property type="molecule type" value="Genomic_DNA"/>
</dbReference>
<dbReference type="Proteomes" id="UP001642360">
    <property type="component" value="Unassembled WGS sequence"/>
</dbReference>
<evidence type="ECO:0000313" key="11">
    <source>
        <dbReference type="EMBL" id="CAK9150798.1"/>
    </source>
</evidence>
<evidence type="ECO:0000256" key="6">
    <source>
        <dbReference type="PROSITE-ProRule" id="PRU00332"/>
    </source>
</evidence>
<dbReference type="InterPro" id="IPR024642">
    <property type="entry name" value="SUZ-C"/>
</dbReference>
<evidence type="ECO:0000259" key="10">
    <source>
        <dbReference type="PROSITE" id="PS51938"/>
    </source>
</evidence>
<feature type="region of interest" description="Disordered" evidence="7">
    <location>
        <begin position="326"/>
        <end position="408"/>
    </location>
</feature>
<dbReference type="PANTHER" id="PTHR22792:SF62">
    <property type="entry name" value="LA-RELATED PROTEIN 7"/>
    <property type="match status" value="1"/>
</dbReference>
<feature type="domain" description="HTH La-type RNA-binding" evidence="9">
    <location>
        <begin position="95"/>
        <end position="186"/>
    </location>
</feature>
<dbReference type="GO" id="GO:0005634">
    <property type="term" value="C:nucleus"/>
    <property type="evidence" value="ECO:0007669"/>
    <property type="project" value="UniProtKB-SubCell"/>
</dbReference>
<dbReference type="PROSITE" id="PS51938">
    <property type="entry name" value="SUZ_C"/>
    <property type="match status" value="1"/>
</dbReference>
<dbReference type="InterPro" id="IPR009818">
    <property type="entry name" value="PAM2_motif"/>
</dbReference>
<name>A0ABC8S0N4_9AQUA</name>
<protein>
    <recommendedName>
        <fullName evidence="13">La-related protein 6C</fullName>
    </recommendedName>
</protein>
<feature type="compositionally biased region" description="Basic residues" evidence="7">
    <location>
        <begin position="336"/>
        <end position="348"/>
    </location>
</feature>
<keyword evidence="4" id="KW-0804">Transcription</keyword>
<dbReference type="SMART" id="SM00715">
    <property type="entry name" value="LA"/>
    <property type="match status" value="1"/>
</dbReference>
<feature type="domain" description="SUZ-C" evidence="10">
    <location>
        <begin position="346"/>
        <end position="393"/>
    </location>
</feature>
<keyword evidence="12" id="KW-1185">Reference proteome</keyword>
<dbReference type="InterPro" id="IPR034878">
    <property type="entry name" value="La-rel_plant_RRM"/>
</dbReference>
<dbReference type="AlphaFoldDB" id="A0ABC8S0N4"/>
<dbReference type="SUPFAM" id="SSF46785">
    <property type="entry name" value="Winged helix' DNA-binding domain"/>
    <property type="match status" value="1"/>
</dbReference>
<dbReference type="InterPro" id="IPR012677">
    <property type="entry name" value="Nucleotide-bd_a/b_plait_sf"/>
</dbReference>
<comment type="subcellular location">
    <subcellularLocation>
        <location evidence="1">Nucleus</location>
    </subcellularLocation>
</comment>
<keyword evidence="3" id="KW-0805">Transcription regulation</keyword>
<sequence length="408" mass="45381">MAQAQPEREIEKKIEMAMKKDNDKDATSSSAFKFNAQAPEFVPRSHTQIPIPGYYYPCFHYLDGSDGSDWIYVGDQELVPSVTNPNVSVPNCSKDVLTEDLKQKIIKQVEYQFSDTSLLANESLMKHINKDPEGYVPLSFVSSTKKIKSLISNNQLLAHSLRSSSNLVVSNDGKKIRRKHPFTDKEKEDLQCRTVVAENLPEDHSYQNLGKIFSVVGSVKTIRICHPQEFNASRSKGDFVISNKLHALVQYETIETAEKAVDKLNDERNWRTGLRVRLLLRRTPKSVLKTRKSDFDSYLDDDEALFLLSDDSAQLNNSELVIDSYAEESSVGSKKGSTRGRGKSRPRNQSHNGRGLLAPSPQTSSSTQCEASAKPATKGPRMPDGTRGFSMGRGKPISTPVPATSPVA</sequence>
<dbReference type="InterPro" id="IPR045180">
    <property type="entry name" value="La_dom_prot"/>
</dbReference>
<dbReference type="Gene3D" id="3.30.70.330">
    <property type="match status" value="1"/>
</dbReference>
<dbReference type="Gene3D" id="1.10.10.10">
    <property type="entry name" value="Winged helix-like DNA-binding domain superfamily/Winged helix DNA-binding domain"/>
    <property type="match status" value="1"/>
</dbReference>
<dbReference type="PRINTS" id="PR00302">
    <property type="entry name" value="LUPUSLA"/>
</dbReference>
<dbReference type="InterPro" id="IPR000504">
    <property type="entry name" value="RRM_dom"/>
</dbReference>
<reference evidence="11 12" key="1">
    <citation type="submission" date="2024-02" db="EMBL/GenBank/DDBJ databases">
        <authorList>
            <person name="Vignale AGUSTIN F."/>
            <person name="Sosa J E."/>
            <person name="Modenutti C."/>
        </authorList>
    </citation>
    <scope>NUCLEOTIDE SEQUENCE [LARGE SCALE GENOMIC DNA]</scope>
</reference>
<dbReference type="Pfam" id="PF05383">
    <property type="entry name" value="La"/>
    <property type="match status" value="1"/>
</dbReference>
<evidence type="ECO:0000313" key="12">
    <source>
        <dbReference type="Proteomes" id="UP001642360"/>
    </source>
</evidence>
<dbReference type="GO" id="GO:0003723">
    <property type="term" value="F:RNA binding"/>
    <property type="evidence" value="ECO:0007669"/>
    <property type="project" value="UniProtKB-UniRule"/>
</dbReference>
<feature type="compositionally biased region" description="Polar residues" evidence="7">
    <location>
        <begin position="360"/>
        <end position="370"/>
    </location>
</feature>
<keyword evidence="5" id="KW-0539">Nucleus</keyword>
<dbReference type="CDD" id="cd12288">
    <property type="entry name" value="RRM_La_like_plant"/>
    <property type="match status" value="1"/>
</dbReference>
<dbReference type="InterPro" id="IPR006630">
    <property type="entry name" value="La_HTH"/>
</dbReference>
<evidence type="ECO:0000259" key="9">
    <source>
        <dbReference type="PROSITE" id="PS50961"/>
    </source>
</evidence>
<dbReference type="InterPro" id="IPR035979">
    <property type="entry name" value="RBD_domain_sf"/>
</dbReference>
<accession>A0ABC8S0N4</accession>
<dbReference type="InterPro" id="IPR002344">
    <property type="entry name" value="Lupus_La"/>
</dbReference>